<dbReference type="AlphaFoldDB" id="A0A512B5K3"/>
<name>A0A512B5K3_9BACT</name>
<keyword evidence="2" id="KW-1185">Reference proteome</keyword>
<dbReference type="Gene3D" id="3.30.70.1290">
    <property type="entry name" value="Transposase IS200-like"/>
    <property type="match status" value="1"/>
</dbReference>
<dbReference type="OrthoDB" id="9788881at2"/>
<dbReference type="GO" id="GO:0006313">
    <property type="term" value="P:DNA transposition"/>
    <property type="evidence" value="ECO:0007669"/>
    <property type="project" value="InterPro"/>
</dbReference>
<dbReference type="EMBL" id="BJYS01000049">
    <property type="protein sequence ID" value="GEO07057.1"/>
    <property type="molecule type" value="Genomic_DNA"/>
</dbReference>
<dbReference type="GO" id="GO:0004803">
    <property type="term" value="F:transposase activity"/>
    <property type="evidence" value="ECO:0007669"/>
    <property type="project" value="InterPro"/>
</dbReference>
<dbReference type="InterPro" id="IPR036515">
    <property type="entry name" value="Transposase_17_sf"/>
</dbReference>
<dbReference type="Proteomes" id="UP000321532">
    <property type="component" value="Unassembled WGS sequence"/>
</dbReference>
<gene>
    <name evidence="1" type="ORF">AAE02nite_47210</name>
</gene>
<proteinExistence type="predicted"/>
<evidence type="ECO:0008006" key="3">
    <source>
        <dbReference type="Google" id="ProtNLM"/>
    </source>
</evidence>
<reference evidence="1 2" key="1">
    <citation type="submission" date="2019-07" db="EMBL/GenBank/DDBJ databases">
        <title>Whole genome shotgun sequence of Adhaeribacter aerolatus NBRC 106133.</title>
        <authorList>
            <person name="Hosoyama A."/>
            <person name="Uohara A."/>
            <person name="Ohji S."/>
            <person name="Ichikawa N."/>
        </authorList>
    </citation>
    <scope>NUCLEOTIDE SEQUENCE [LARGE SCALE GENOMIC DNA]</scope>
    <source>
        <strain evidence="1 2">NBRC 106133</strain>
    </source>
</reference>
<sequence length="105" mass="12286">MPTSFKQLTPRPYRLNNPAGSYFVRLLDTFWFAASKNSRNTQYQFWQQNNHAEELLTNHFTDQKLEYIHQSSVQEGWVEEANCYLYSSARAYSGLPGLVPITFID</sequence>
<dbReference type="RefSeq" id="WP_146904462.1">
    <property type="nucleotide sequence ID" value="NZ_BJYS01000049.1"/>
</dbReference>
<comment type="caution">
    <text evidence="1">The sequence shown here is derived from an EMBL/GenBank/DDBJ whole genome shotgun (WGS) entry which is preliminary data.</text>
</comment>
<organism evidence="1 2">
    <name type="scientific">Adhaeribacter aerolatus</name>
    <dbReference type="NCBI Taxonomy" id="670289"/>
    <lineage>
        <taxon>Bacteria</taxon>
        <taxon>Pseudomonadati</taxon>
        <taxon>Bacteroidota</taxon>
        <taxon>Cytophagia</taxon>
        <taxon>Cytophagales</taxon>
        <taxon>Hymenobacteraceae</taxon>
        <taxon>Adhaeribacter</taxon>
    </lineage>
</organism>
<accession>A0A512B5K3</accession>
<evidence type="ECO:0000313" key="2">
    <source>
        <dbReference type="Proteomes" id="UP000321532"/>
    </source>
</evidence>
<evidence type="ECO:0000313" key="1">
    <source>
        <dbReference type="EMBL" id="GEO07057.1"/>
    </source>
</evidence>
<dbReference type="GO" id="GO:0003677">
    <property type="term" value="F:DNA binding"/>
    <property type="evidence" value="ECO:0007669"/>
    <property type="project" value="InterPro"/>
</dbReference>
<protein>
    <recommendedName>
        <fullName evidence="3">Transposase</fullName>
    </recommendedName>
</protein>